<keyword evidence="2 5" id="KW-0238">DNA-binding</keyword>
<comment type="caution">
    <text evidence="5">The sequence shown here is derived from an EMBL/GenBank/DDBJ whole genome shotgun (WGS) entry which is preliminary data.</text>
</comment>
<evidence type="ECO:0000256" key="2">
    <source>
        <dbReference type="ARBA" id="ARBA00023125"/>
    </source>
</evidence>
<gene>
    <name evidence="5" type="ORF">DR950_34000</name>
</gene>
<evidence type="ECO:0000259" key="4">
    <source>
        <dbReference type="PROSITE" id="PS50043"/>
    </source>
</evidence>
<feature type="domain" description="HTH luxR-type" evidence="4">
    <location>
        <begin position="138"/>
        <end position="203"/>
    </location>
</feature>
<dbReference type="Gene3D" id="3.40.50.2300">
    <property type="match status" value="1"/>
</dbReference>
<keyword evidence="3" id="KW-0804">Transcription</keyword>
<dbReference type="GO" id="GO:0003677">
    <property type="term" value="F:DNA binding"/>
    <property type="evidence" value="ECO:0007669"/>
    <property type="project" value="UniProtKB-KW"/>
</dbReference>
<dbReference type="Proteomes" id="UP000263377">
    <property type="component" value="Unassembled WGS sequence"/>
</dbReference>
<dbReference type="PANTHER" id="PTHR43214:SF24">
    <property type="entry name" value="TRANSCRIPTIONAL REGULATORY PROTEIN NARL-RELATED"/>
    <property type="match status" value="1"/>
</dbReference>
<protein>
    <submittedName>
        <fullName evidence="5">DNA-binding response regulator</fullName>
    </submittedName>
</protein>
<organism evidence="5 6">
    <name type="scientific">Kitasatospora xanthocidica</name>
    <dbReference type="NCBI Taxonomy" id="83382"/>
    <lineage>
        <taxon>Bacteria</taxon>
        <taxon>Bacillati</taxon>
        <taxon>Actinomycetota</taxon>
        <taxon>Actinomycetes</taxon>
        <taxon>Kitasatosporales</taxon>
        <taxon>Streptomycetaceae</taxon>
        <taxon>Kitasatospora</taxon>
    </lineage>
</organism>
<dbReference type="InterPro" id="IPR011006">
    <property type="entry name" value="CheY-like_superfamily"/>
</dbReference>
<sequence length="211" mass="22581">MVGNIRQPPVASGLRLIIESDPVLTVVADCPVDRAVEQARALQPDLVLLDLGRQADAALDTLLSLIYLPRAPRVAMLATEEDGDLLNRALQHGAVGCLRRNAPSGLLLDAVRVLTSGGTVVFPQLRSAAPAVAPEPPDRQVPARLNARERELLVCLGEGLSNADIAERLYLRPATVKDYVSELLAKLGVRNRTQAAVLAERYGLLRAHAAA</sequence>
<dbReference type="InterPro" id="IPR000792">
    <property type="entry name" value="Tscrpt_reg_LuxR_C"/>
</dbReference>
<keyword evidence="6" id="KW-1185">Reference proteome</keyword>
<dbReference type="PANTHER" id="PTHR43214">
    <property type="entry name" value="TWO-COMPONENT RESPONSE REGULATOR"/>
    <property type="match status" value="1"/>
</dbReference>
<evidence type="ECO:0000256" key="1">
    <source>
        <dbReference type="ARBA" id="ARBA00023015"/>
    </source>
</evidence>
<dbReference type="PRINTS" id="PR00038">
    <property type="entry name" value="HTHLUXR"/>
</dbReference>
<dbReference type="AlphaFoldDB" id="A0A373A1R4"/>
<evidence type="ECO:0000313" key="6">
    <source>
        <dbReference type="Proteomes" id="UP000263377"/>
    </source>
</evidence>
<accession>A0A373A1R4</accession>
<dbReference type="InterPro" id="IPR039420">
    <property type="entry name" value="WalR-like"/>
</dbReference>
<evidence type="ECO:0000256" key="3">
    <source>
        <dbReference type="ARBA" id="ARBA00023163"/>
    </source>
</evidence>
<dbReference type="SUPFAM" id="SSF46894">
    <property type="entry name" value="C-terminal effector domain of the bipartite response regulators"/>
    <property type="match status" value="1"/>
</dbReference>
<dbReference type="GO" id="GO:0006355">
    <property type="term" value="P:regulation of DNA-templated transcription"/>
    <property type="evidence" value="ECO:0007669"/>
    <property type="project" value="InterPro"/>
</dbReference>
<dbReference type="SUPFAM" id="SSF52172">
    <property type="entry name" value="CheY-like"/>
    <property type="match status" value="1"/>
</dbReference>
<dbReference type="EMBL" id="QVIG01000001">
    <property type="protein sequence ID" value="RGD62096.1"/>
    <property type="molecule type" value="Genomic_DNA"/>
</dbReference>
<reference evidence="5 6" key="1">
    <citation type="submission" date="2018-08" db="EMBL/GenBank/DDBJ databases">
        <title>Diversity &amp; Physiological Properties of Lignin-Decomposing Actinobacteria from Soil.</title>
        <authorList>
            <person name="Roh S.G."/>
            <person name="Kim S.B."/>
        </authorList>
    </citation>
    <scope>NUCLEOTIDE SEQUENCE [LARGE SCALE GENOMIC DNA]</scope>
    <source>
        <strain evidence="5 6">MMS17-GH009</strain>
    </source>
</reference>
<keyword evidence="1" id="KW-0805">Transcription regulation</keyword>
<evidence type="ECO:0000313" key="5">
    <source>
        <dbReference type="EMBL" id="RGD62096.1"/>
    </source>
</evidence>
<name>A0A373A1R4_9ACTN</name>
<proteinExistence type="predicted"/>
<dbReference type="Pfam" id="PF00196">
    <property type="entry name" value="GerE"/>
    <property type="match status" value="1"/>
</dbReference>
<dbReference type="InterPro" id="IPR016032">
    <property type="entry name" value="Sig_transdc_resp-reg_C-effctor"/>
</dbReference>
<dbReference type="CDD" id="cd06170">
    <property type="entry name" value="LuxR_C_like"/>
    <property type="match status" value="1"/>
</dbReference>
<dbReference type="SMART" id="SM00421">
    <property type="entry name" value="HTH_LUXR"/>
    <property type="match status" value="1"/>
</dbReference>
<dbReference type="PROSITE" id="PS50043">
    <property type="entry name" value="HTH_LUXR_2"/>
    <property type="match status" value="1"/>
</dbReference>